<accession>A2DFD6</accession>
<dbReference type="PROSITE" id="PS50297">
    <property type="entry name" value="ANK_REP_REGION"/>
    <property type="match status" value="3"/>
</dbReference>
<dbReference type="RefSeq" id="XP_001581850.1">
    <property type="nucleotide sequence ID" value="XM_001581800.1"/>
</dbReference>
<dbReference type="PROSITE" id="PS50088">
    <property type="entry name" value="ANK_REPEAT"/>
    <property type="match status" value="3"/>
</dbReference>
<dbReference type="InterPro" id="IPR020683">
    <property type="entry name" value="DUF3447"/>
</dbReference>
<feature type="repeat" description="ANK" evidence="1">
    <location>
        <begin position="354"/>
        <end position="386"/>
    </location>
</feature>
<keyword evidence="4" id="KW-1185">Reference proteome</keyword>
<dbReference type="VEuPathDB" id="TrichDB:TVAGG3_0565280"/>
<feature type="domain" description="DUF3447" evidence="2">
    <location>
        <begin position="207"/>
        <end position="282"/>
    </location>
</feature>
<proteinExistence type="predicted"/>
<gene>
    <name evidence="3" type="ORF">TVAG_436880</name>
</gene>
<dbReference type="Proteomes" id="UP000001542">
    <property type="component" value="Unassembled WGS sequence"/>
</dbReference>
<evidence type="ECO:0000256" key="1">
    <source>
        <dbReference type="PROSITE-ProRule" id="PRU00023"/>
    </source>
</evidence>
<dbReference type="PANTHER" id="PTHR24182:SF13">
    <property type="entry name" value="LD18443P"/>
    <property type="match status" value="1"/>
</dbReference>
<dbReference type="InterPro" id="IPR002110">
    <property type="entry name" value="Ankyrin_rpt"/>
</dbReference>
<dbReference type="Pfam" id="PF12796">
    <property type="entry name" value="Ank_2"/>
    <property type="match status" value="1"/>
</dbReference>
<dbReference type="eggNOG" id="KOG4177">
    <property type="taxonomic scope" value="Eukaryota"/>
</dbReference>
<dbReference type="STRING" id="5722.A2DFD6"/>
<dbReference type="Pfam" id="PF13637">
    <property type="entry name" value="Ank_4"/>
    <property type="match status" value="1"/>
</dbReference>
<feature type="repeat" description="ANK" evidence="1">
    <location>
        <begin position="321"/>
        <end position="353"/>
    </location>
</feature>
<dbReference type="AlphaFoldDB" id="A2DFD6"/>
<dbReference type="VEuPathDB" id="TrichDB:TVAG_239080"/>
<dbReference type="PANTHER" id="PTHR24182">
    <property type="entry name" value="ANKYRIN REPEAT AND SOCS BOX CONTAINING 4"/>
    <property type="match status" value="1"/>
</dbReference>
<reference evidence="3" key="2">
    <citation type="journal article" date="2007" name="Science">
        <title>Draft genome sequence of the sexually transmitted pathogen Trichomonas vaginalis.</title>
        <authorList>
            <person name="Carlton J.M."/>
            <person name="Hirt R.P."/>
            <person name="Silva J.C."/>
            <person name="Delcher A.L."/>
            <person name="Schatz M."/>
            <person name="Zhao Q."/>
            <person name="Wortman J.R."/>
            <person name="Bidwell S.L."/>
            <person name="Alsmark U.C.M."/>
            <person name="Besteiro S."/>
            <person name="Sicheritz-Ponten T."/>
            <person name="Noel C.J."/>
            <person name="Dacks J.B."/>
            <person name="Foster P.G."/>
            <person name="Simillion C."/>
            <person name="Van de Peer Y."/>
            <person name="Miranda-Saavedra D."/>
            <person name="Barton G.J."/>
            <person name="Westrop G.D."/>
            <person name="Mueller S."/>
            <person name="Dessi D."/>
            <person name="Fiori P.L."/>
            <person name="Ren Q."/>
            <person name="Paulsen I."/>
            <person name="Zhang H."/>
            <person name="Bastida-Corcuera F.D."/>
            <person name="Simoes-Barbosa A."/>
            <person name="Brown M.T."/>
            <person name="Hayes R.D."/>
            <person name="Mukherjee M."/>
            <person name="Okumura C.Y."/>
            <person name="Schneider R."/>
            <person name="Smith A.J."/>
            <person name="Vanacova S."/>
            <person name="Villalvazo M."/>
            <person name="Haas B.J."/>
            <person name="Pertea M."/>
            <person name="Feldblyum T.V."/>
            <person name="Utterback T.R."/>
            <person name="Shu C.L."/>
            <person name="Osoegawa K."/>
            <person name="de Jong P.J."/>
            <person name="Hrdy I."/>
            <person name="Horvathova L."/>
            <person name="Zubacova Z."/>
            <person name="Dolezal P."/>
            <person name="Malik S.B."/>
            <person name="Logsdon J.M. Jr."/>
            <person name="Henze K."/>
            <person name="Gupta A."/>
            <person name="Wang C.C."/>
            <person name="Dunne R.L."/>
            <person name="Upcroft J.A."/>
            <person name="Upcroft P."/>
            <person name="White O."/>
            <person name="Salzberg S.L."/>
            <person name="Tang P."/>
            <person name="Chiu C.-H."/>
            <person name="Lee Y.-S."/>
            <person name="Embley T.M."/>
            <person name="Coombs G.H."/>
            <person name="Mottram J.C."/>
            <person name="Tachezy J."/>
            <person name="Fraser-Liggett C.M."/>
            <person name="Johnson P.J."/>
        </authorList>
    </citation>
    <scope>NUCLEOTIDE SEQUENCE [LARGE SCALE GENOMIC DNA]</scope>
    <source>
        <strain evidence="3">G3</strain>
    </source>
</reference>
<dbReference type="KEGG" id="tva:5466409"/>
<dbReference type="Gene3D" id="1.25.40.20">
    <property type="entry name" value="Ankyrin repeat-containing domain"/>
    <property type="match status" value="1"/>
</dbReference>
<reference evidence="3" key="1">
    <citation type="submission" date="2006-10" db="EMBL/GenBank/DDBJ databases">
        <authorList>
            <person name="Amadeo P."/>
            <person name="Zhao Q."/>
            <person name="Wortman J."/>
            <person name="Fraser-Liggett C."/>
            <person name="Carlton J."/>
        </authorList>
    </citation>
    <scope>NUCLEOTIDE SEQUENCE</scope>
    <source>
        <strain evidence="3">G3</strain>
    </source>
</reference>
<sequence length="437" mass="50455">MSVQSIHQNKFSELRENYKQYIDTYNALYQLKIGNEEELSQIYKMIKTNLIESKKLCPQSIIRDILNIIPYNNGHTKSYLSLAKLISDDYHVEEVRQIPIISNYLFYKEYGIKLDKSHNFEKIQSENLSIHSENTIYKAIVYNDKETFISFAEREGFDKDQILRNSSLYPITRSIFFSFGRRPGYSLLELCCYHGAVDCFKFLRTKFNSEITESCLIFSFLGGNPEIMSECLKYQKPGDECMCYAIVSHNIDFVTFLMNEYKISINLYQCAVYKNLESFLVYFDRTNDIHRCYAYSALFEMLSLCEYFLSLGTNINILMGEFGTALHIATMYNCKEIAEFLISRGININKKKIKGSTPLHDAAKSNNKEMAELLISHGANINEKDDEKRTALHDAAKSNSKEIAELLISLGLNINEKDRRGNTPLHDAACENSKETI</sequence>
<evidence type="ECO:0000313" key="3">
    <source>
        <dbReference type="EMBL" id="EAY20864.1"/>
    </source>
</evidence>
<protein>
    <recommendedName>
        <fullName evidence="2">DUF3447 domain-containing protein</fullName>
    </recommendedName>
</protein>
<evidence type="ECO:0000259" key="2">
    <source>
        <dbReference type="Pfam" id="PF11929"/>
    </source>
</evidence>
<dbReference type="InParanoid" id="A2DFD6"/>
<dbReference type="Pfam" id="PF11929">
    <property type="entry name" value="DUF3447"/>
    <property type="match status" value="1"/>
</dbReference>
<dbReference type="InterPro" id="IPR036770">
    <property type="entry name" value="Ankyrin_rpt-contain_sf"/>
</dbReference>
<dbReference type="SMART" id="SM00248">
    <property type="entry name" value="ANK"/>
    <property type="match status" value="6"/>
</dbReference>
<name>A2DFD6_TRIV3</name>
<organism evidence="3 4">
    <name type="scientific">Trichomonas vaginalis (strain ATCC PRA-98 / G3)</name>
    <dbReference type="NCBI Taxonomy" id="412133"/>
    <lineage>
        <taxon>Eukaryota</taxon>
        <taxon>Metamonada</taxon>
        <taxon>Parabasalia</taxon>
        <taxon>Trichomonadida</taxon>
        <taxon>Trichomonadidae</taxon>
        <taxon>Trichomonas</taxon>
    </lineage>
</organism>
<dbReference type="EMBL" id="DS113194">
    <property type="protein sequence ID" value="EAY20864.1"/>
    <property type="molecule type" value="Genomic_DNA"/>
</dbReference>
<feature type="repeat" description="ANK" evidence="1">
    <location>
        <begin position="387"/>
        <end position="419"/>
    </location>
</feature>
<dbReference type="PRINTS" id="PR01415">
    <property type="entry name" value="ANKYRIN"/>
</dbReference>
<dbReference type="SUPFAM" id="SSF48403">
    <property type="entry name" value="Ankyrin repeat"/>
    <property type="match status" value="2"/>
</dbReference>
<evidence type="ECO:0000313" key="4">
    <source>
        <dbReference type="Proteomes" id="UP000001542"/>
    </source>
</evidence>
<keyword evidence="1" id="KW-0040">ANK repeat</keyword>